<dbReference type="PROSITE" id="PS51257">
    <property type="entry name" value="PROKAR_LIPOPROTEIN"/>
    <property type="match status" value="1"/>
</dbReference>
<organism evidence="1 2">
    <name type="scientific">Candidatus Phytoplasma pini</name>
    <dbReference type="NCBI Taxonomy" id="267362"/>
    <lineage>
        <taxon>Bacteria</taxon>
        <taxon>Bacillati</taxon>
        <taxon>Mycoplasmatota</taxon>
        <taxon>Mollicutes</taxon>
        <taxon>Acholeplasmatales</taxon>
        <taxon>Acholeplasmataceae</taxon>
        <taxon>Candidatus Phytoplasma</taxon>
    </lineage>
</organism>
<gene>
    <name evidence="1" type="ORF">MDPP_00257</name>
</gene>
<reference evidence="1 2" key="1">
    <citation type="submission" date="2019-06" db="EMBL/GenBank/DDBJ databases">
        <title>Draft Genome Sequence of Candidatus Phytoplasma pini-Related Strain MDPP: A Resource for Comparative Genomics of Gymnosperm-infecting Phytoplasmas.</title>
        <authorList>
            <person name="Cai W."/>
            <person name="Costanzo S."/>
            <person name="Shao J."/>
            <person name="Zhao Y."/>
            <person name="Davis R."/>
        </authorList>
    </citation>
    <scope>NUCLEOTIDE SEQUENCE [LARGE SCALE GENOMIC DNA]</scope>
    <source>
        <strain evidence="1 2">MDPP</strain>
    </source>
</reference>
<dbReference type="Proteomes" id="UP000320078">
    <property type="component" value="Unassembled WGS sequence"/>
</dbReference>
<name>A0A559KJG0_9MOLU</name>
<feature type="non-terminal residue" evidence="1">
    <location>
        <position position="80"/>
    </location>
</feature>
<evidence type="ECO:0000313" key="1">
    <source>
        <dbReference type="EMBL" id="TVY12249.1"/>
    </source>
</evidence>
<protein>
    <recommendedName>
        <fullName evidence="3">Lipoprotein</fullName>
    </recommendedName>
</protein>
<dbReference type="AlphaFoldDB" id="A0A559KJG0"/>
<evidence type="ECO:0008006" key="3">
    <source>
        <dbReference type="Google" id="ProtNLM"/>
    </source>
</evidence>
<proteinExistence type="predicted"/>
<keyword evidence="2" id="KW-1185">Reference proteome</keyword>
<comment type="caution">
    <text evidence="1">The sequence shown here is derived from an EMBL/GenBank/DDBJ whole genome shotgun (WGS) entry which is preliminary data.</text>
</comment>
<evidence type="ECO:0000313" key="2">
    <source>
        <dbReference type="Proteomes" id="UP000320078"/>
    </source>
</evidence>
<accession>A0A559KJG0</accession>
<sequence length="80" mass="9367">MKETLTEIFEVMMVFFIAFIFSVALSGCTRDSSKESNNRSGNRLKEHINLESDHLEKYIDIKINHLKDNITQVDKKLDEF</sequence>
<dbReference type="EMBL" id="VIAE01000005">
    <property type="protein sequence ID" value="TVY12249.1"/>
    <property type="molecule type" value="Genomic_DNA"/>
</dbReference>